<proteinExistence type="predicted"/>
<dbReference type="Proteomes" id="UP001050975">
    <property type="component" value="Unassembled WGS sequence"/>
</dbReference>
<evidence type="ECO:0000259" key="1">
    <source>
        <dbReference type="Pfam" id="PF12323"/>
    </source>
</evidence>
<dbReference type="InterPro" id="IPR021027">
    <property type="entry name" value="Transposase_put_HTH"/>
</dbReference>
<evidence type="ECO:0000313" key="2">
    <source>
        <dbReference type="EMBL" id="GET43108.1"/>
    </source>
</evidence>
<comment type="caution">
    <text evidence="2">The sequence shown here is derived from an EMBL/GenBank/DDBJ whole genome shotgun (WGS) entry which is preliminary data.</text>
</comment>
<feature type="domain" description="Transposase putative helix-turn-helix" evidence="1">
    <location>
        <begin position="2"/>
        <end position="30"/>
    </location>
</feature>
<dbReference type="EMBL" id="BLAY01000200">
    <property type="protein sequence ID" value="GET43108.1"/>
    <property type="molecule type" value="Genomic_DNA"/>
</dbReference>
<organism evidence="2 3">
    <name type="scientific">Microseira wollei NIES-4236</name>
    <dbReference type="NCBI Taxonomy" id="2530354"/>
    <lineage>
        <taxon>Bacteria</taxon>
        <taxon>Bacillati</taxon>
        <taxon>Cyanobacteriota</taxon>
        <taxon>Cyanophyceae</taxon>
        <taxon>Oscillatoriophycideae</taxon>
        <taxon>Aerosakkonematales</taxon>
        <taxon>Aerosakkonemataceae</taxon>
        <taxon>Microseira</taxon>
    </lineage>
</organism>
<sequence length="86" mass="10056">MLLAQSFGGARWWWSYAISQSIDTYKETGKGLRQSALNDLLPGWKKAEETKWIGDCYSKILPDVNRHLKTVYKKLFDGRGRFPRFK</sequence>
<gene>
    <name evidence="2" type="ORF">MiSe_79290</name>
</gene>
<evidence type="ECO:0000313" key="3">
    <source>
        <dbReference type="Proteomes" id="UP001050975"/>
    </source>
</evidence>
<dbReference type="AlphaFoldDB" id="A0AAV3XN79"/>
<name>A0AAV3XN79_9CYAN</name>
<keyword evidence="3" id="KW-1185">Reference proteome</keyword>
<dbReference type="Pfam" id="PF12323">
    <property type="entry name" value="HTH_OrfB_IS605"/>
    <property type="match status" value="1"/>
</dbReference>
<accession>A0AAV3XN79</accession>
<protein>
    <submittedName>
        <fullName evidence="2">Transposase</fullName>
    </submittedName>
</protein>
<reference evidence="2" key="1">
    <citation type="submission" date="2019-10" db="EMBL/GenBank/DDBJ databases">
        <title>Draft genome sequece of Microseira wollei NIES-4236.</title>
        <authorList>
            <person name="Yamaguchi H."/>
            <person name="Suzuki S."/>
            <person name="Kawachi M."/>
        </authorList>
    </citation>
    <scope>NUCLEOTIDE SEQUENCE</scope>
    <source>
        <strain evidence="2">NIES-4236</strain>
    </source>
</reference>